<dbReference type="Pfam" id="PF01556">
    <property type="entry name" value="DnaJ_C"/>
    <property type="match status" value="1"/>
</dbReference>
<dbReference type="FunFam" id="2.60.260.20:FF:000006">
    <property type="entry name" value="DnaJ subfamily B member 13"/>
    <property type="match status" value="1"/>
</dbReference>
<feature type="region of interest" description="Disordered" evidence="2">
    <location>
        <begin position="126"/>
        <end position="168"/>
    </location>
</feature>
<dbReference type="GO" id="GO:0051087">
    <property type="term" value="F:protein-folding chaperone binding"/>
    <property type="evidence" value="ECO:0000318"/>
    <property type="project" value="GO_Central"/>
</dbReference>
<keyword evidence="1" id="KW-0143">Chaperone</keyword>
<name>A0A2C9U162_MANES</name>
<dbReference type="PANTHER" id="PTHR24078">
    <property type="entry name" value="DNAJ HOMOLOG SUBFAMILY C MEMBER"/>
    <property type="match status" value="1"/>
</dbReference>
<dbReference type="InterPro" id="IPR002939">
    <property type="entry name" value="DnaJ_C"/>
</dbReference>
<dbReference type="InterPro" id="IPR008971">
    <property type="entry name" value="HSP40/DnaJ_pept-bd"/>
</dbReference>
<dbReference type="PANTHER" id="PTHR24078:SF574">
    <property type="entry name" value="CHAPERONE DNAJ C-TERMINAL DOMAIN-CONTAINING PROTEIN"/>
    <property type="match status" value="1"/>
</dbReference>
<dbReference type="AlphaFoldDB" id="A0A2C9U162"/>
<dbReference type="FunFam" id="2.60.260.20:FF:000002">
    <property type="entry name" value="Dnaj homolog subfamily b member"/>
    <property type="match status" value="1"/>
</dbReference>
<evidence type="ECO:0000256" key="2">
    <source>
        <dbReference type="SAM" id="MobiDB-lite"/>
    </source>
</evidence>
<evidence type="ECO:0000313" key="4">
    <source>
        <dbReference type="EMBL" id="OAY23437.1"/>
    </source>
</evidence>
<proteinExistence type="predicted"/>
<reference evidence="4" key="1">
    <citation type="submission" date="2016-02" db="EMBL/GenBank/DDBJ databases">
        <title>WGS assembly of Manihot esculenta.</title>
        <authorList>
            <person name="Bredeson J.V."/>
            <person name="Prochnik S.E."/>
            <person name="Lyons J.B."/>
            <person name="Schmutz J."/>
            <person name="Grimwood J."/>
            <person name="Vrebalov J."/>
            <person name="Bart R.S."/>
            <person name="Amuge T."/>
            <person name="Ferguson M.E."/>
            <person name="Green R."/>
            <person name="Putnam N."/>
            <person name="Stites J."/>
            <person name="Rounsley S."/>
            <person name="Rokhsar D.S."/>
        </authorList>
    </citation>
    <scope>NUCLEOTIDE SEQUENCE [LARGE SCALE GENOMIC DNA]</scope>
    <source>
        <tissue evidence="4">Leaf</tissue>
    </source>
</reference>
<evidence type="ECO:0000256" key="1">
    <source>
        <dbReference type="ARBA" id="ARBA00023186"/>
    </source>
</evidence>
<dbReference type="GO" id="GO:0005829">
    <property type="term" value="C:cytosol"/>
    <property type="evidence" value="ECO:0000318"/>
    <property type="project" value="GO_Central"/>
</dbReference>
<dbReference type="CDD" id="cd10747">
    <property type="entry name" value="DnaJ_C"/>
    <property type="match status" value="1"/>
</dbReference>
<dbReference type="GO" id="GO:0051082">
    <property type="term" value="F:unfolded protein binding"/>
    <property type="evidence" value="ECO:0000318"/>
    <property type="project" value="GO_Central"/>
</dbReference>
<dbReference type="EMBL" id="CM004404">
    <property type="protein sequence ID" value="OAY23437.1"/>
    <property type="molecule type" value="Genomic_DNA"/>
</dbReference>
<feature type="compositionally biased region" description="Polar residues" evidence="2">
    <location>
        <begin position="126"/>
        <end position="135"/>
    </location>
</feature>
<feature type="domain" description="Chaperone DnaJ C-terminal" evidence="3">
    <location>
        <begin position="188"/>
        <end position="345"/>
    </location>
</feature>
<gene>
    <name evidence="4" type="ORF">MANES_18G079100</name>
</gene>
<feature type="region of interest" description="Disordered" evidence="2">
    <location>
        <begin position="44"/>
        <end position="85"/>
    </location>
</feature>
<dbReference type="InterPro" id="IPR051339">
    <property type="entry name" value="DnaJ_subfamily_B"/>
</dbReference>
<dbReference type="GO" id="GO:0006457">
    <property type="term" value="P:protein folding"/>
    <property type="evidence" value="ECO:0007669"/>
    <property type="project" value="InterPro"/>
</dbReference>
<evidence type="ECO:0000259" key="3">
    <source>
        <dbReference type="Pfam" id="PF01556"/>
    </source>
</evidence>
<accession>A0A2C9U162</accession>
<feature type="compositionally biased region" description="Polar residues" evidence="2">
    <location>
        <begin position="148"/>
        <end position="160"/>
    </location>
</feature>
<dbReference type="SUPFAM" id="SSF49493">
    <property type="entry name" value="HSP40/DnaJ peptide-binding domain"/>
    <property type="match status" value="2"/>
</dbReference>
<sequence length="364" mass="40300">MVDPPQILGLQTGSSISEQKNNCLGVKDFCKLDLSAIKKWCSFKKSPSTSSHSPGRKAELEAKSQAATQKTAECLGEEKEEEETMNAVHSFRYNADSVRSENPASPGDCYKHKSMDSCFPNVCSSLSRNGSRRSPSPTPSFLRRSKSKGSTEPNHRNSLPISRDASKRSSAHIMFSNSTGMVKPPAVHKNLECTLEELCYGCMKKIKVTRDVLTNTGQIVQEEEILIIDVKPGWKKGTMITFEGMGNERPGTCPADIIFVIAEKRHHLFQREGDNLEIVIEISLLKALTGCEISIPLLGGENMSLMIDDIIYPGYEKIIRGQGMSIAKEHGKRGNLKIVFLVEFPTELTDEQRSDILSILEDSC</sequence>
<dbReference type="Gene3D" id="2.60.260.20">
    <property type="entry name" value="Urease metallochaperone UreE, N-terminal domain"/>
    <property type="match status" value="2"/>
</dbReference>
<dbReference type="STRING" id="3983.A0A2C9U162"/>
<organism evidence="4">
    <name type="scientific">Manihot esculenta</name>
    <name type="common">Cassava</name>
    <name type="synonym">Jatropha manihot</name>
    <dbReference type="NCBI Taxonomy" id="3983"/>
    <lineage>
        <taxon>Eukaryota</taxon>
        <taxon>Viridiplantae</taxon>
        <taxon>Streptophyta</taxon>
        <taxon>Embryophyta</taxon>
        <taxon>Tracheophyta</taxon>
        <taxon>Spermatophyta</taxon>
        <taxon>Magnoliopsida</taxon>
        <taxon>eudicotyledons</taxon>
        <taxon>Gunneridae</taxon>
        <taxon>Pentapetalae</taxon>
        <taxon>rosids</taxon>
        <taxon>fabids</taxon>
        <taxon>Malpighiales</taxon>
        <taxon>Euphorbiaceae</taxon>
        <taxon>Crotonoideae</taxon>
        <taxon>Manihoteae</taxon>
        <taxon>Manihot</taxon>
    </lineage>
</organism>
<feature type="compositionally biased region" description="Low complexity" evidence="2">
    <location>
        <begin position="44"/>
        <end position="53"/>
    </location>
</feature>
<protein>
    <recommendedName>
        <fullName evidence="3">Chaperone DnaJ C-terminal domain-containing protein</fullName>
    </recommendedName>
</protein>